<dbReference type="AlphaFoldDB" id="A0A438FZ79"/>
<evidence type="ECO:0000313" key="3">
    <source>
        <dbReference type="Proteomes" id="UP000288805"/>
    </source>
</evidence>
<feature type="compositionally biased region" description="Polar residues" evidence="1">
    <location>
        <begin position="1"/>
        <end position="18"/>
    </location>
</feature>
<organism evidence="2 3">
    <name type="scientific">Vitis vinifera</name>
    <name type="common">Grape</name>
    <dbReference type="NCBI Taxonomy" id="29760"/>
    <lineage>
        <taxon>Eukaryota</taxon>
        <taxon>Viridiplantae</taxon>
        <taxon>Streptophyta</taxon>
        <taxon>Embryophyta</taxon>
        <taxon>Tracheophyta</taxon>
        <taxon>Spermatophyta</taxon>
        <taxon>Magnoliopsida</taxon>
        <taxon>eudicotyledons</taxon>
        <taxon>Gunneridae</taxon>
        <taxon>Pentapetalae</taxon>
        <taxon>rosids</taxon>
        <taxon>Vitales</taxon>
        <taxon>Vitaceae</taxon>
        <taxon>Viteae</taxon>
        <taxon>Vitis</taxon>
    </lineage>
</organism>
<sequence>MQGRSSFYKSDQFRSSLSCPKKAKKEAPPKPSVNKTQSPPKRVNKRKGVPSRAPFF</sequence>
<name>A0A438FZ79_VITVI</name>
<dbReference type="Proteomes" id="UP000288805">
    <property type="component" value="Unassembled WGS sequence"/>
</dbReference>
<evidence type="ECO:0000313" key="2">
    <source>
        <dbReference type="EMBL" id="RVW65218.1"/>
    </source>
</evidence>
<accession>A0A438FZ79</accession>
<reference evidence="2 3" key="1">
    <citation type="journal article" date="2018" name="PLoS Genet.">
        <title>Population sequencing reveals clonal diversity and ancestral inbreeding in the grapevine cultivar Chardonnay.</title>
        <authorList>
            <person name="Roach M.J."/>
            <person name="Johnson D.L."/>
            <person name="Bohlmann J."/>
            <person name="van Vuuren H.J."/>
            <person name="Jones S.J."/>
            <person name="Pretorius I.S."/>
            <person name="Schmidt S.A."/>
            <person name="Borneman A.R."/>
        </authorList>
    </citation>
    <scope>NUCLEOTIDE SEQUENCE [LARGE SCALE GENOMIC DNA]</scope>
    <source>
        <strain evidence="3">cv. Chardonnay</strain>
        <tissue evidence="2">Leaf</tissue>
    </source>
</reference>
<evidence type="ECO:0000256" key="1">
    <source>
        <dbReference type="SAM" id="MobiDB-lite"/>
    </source>
</evidence>
<feature type="region of interest" description="Disordered" evidence="1">
    <location>
        <begin position="1"/>
        <end position="56"/>
    </location>
</feature>
<proteinExistence type="predicted"/>
<comment type="caution">
    <text evidence="2">The sequence shown here is derived from an EMBL/GenBank/DDBJ whole genome shotgun (WGS) entry which is preliminary data.</text>
</comment>
<dbReference type="EMBL" id="QGNW01000692">
    <property type="protein sequence ID" value="RVW65218.1"/>
    <property type="molecule type" value="Genomic_DNA"/>
</dbReference>
<protein>
    <submittedName>
        <fullName evidence="2">Uncharacterized protein</fullName>
    </submittedName>
</protein>
<gene>
    <name evidence="2" type="ORF">CK203_035773</name>
</gene>